<dbReference type="KEGG" id="bvq:FHE72_17175"/>
<sequence>MKETKSDLTQALDVREAVWEQLTEKQKEHIAGSWKDASVQKITLRESMGQIKDKTFIGKEVYLVDYPSEDNPSLGGIGVYADIKSHRIVGFGYRD</sequence>
<dbReference type="AlphaFoldDB" id="A0A6I6UV51"/>
<dbReference type="RefSeq" id="WP_159362465.1">
    <property type="nucleotide sequence ID" value="NZ_CP047394.1"/>
</dbReference>
<dbReference type="Proteomes" id="UP000465062">
    <property type="component" value="Chromosome"/>
</dbReference>
<protein>
    <submittedName>
        <fullName evidence="1">Uncharacterized protein</fullName>
    </submittedName>
</protein>
<reference evidence="1 2" key="1">
    <citation type="submission" date="2019-06" db="EMBL/GenBank/DDBJ databases">
        <title>An operon consisting of a P-type ATPase gene and a transcriptional regular gene given the different cadmium resistance in Bacillus vietamensis 151-6 and Bacillus marisflavi 151-25.</title>
        <authorList>
            <person name="Yu X."/>
        </authorList>
    </citation>
    <scope>NUCLEOTIDE SEQUENCE [LARGE SCALE GENOMIC DNA]</scope>
    <source>
        <strain evidence="1 2">151-6</strain>
    </source>
</reference>
<proteinExistence type="predicted"/>
<dbReference type="EMBL" id="CP047394">
    <property type="protein sequence ID" value="QHE62560.1"/>
    <property type="molecule type" value="Genomic_DNA"/>
</dbReference>
<accession>A0A6I6UV51</accession>
<evidence type="ECO:0000313" key="2">
    <source>
        <dbReference type="Proteomes" id="UP000465062"/>
    </source>
</evidence>
<evidence type="ECO:0000313" key="1">
    <source>
        <dbReference type="EMBL" id="QHE62560.1"/>
    </source>
</evidence>
<name>A0A6I6UV51_9BACI</name>
<gene>
    <name evidence="1" type="ORF">FHE72_17175</name>
</gene>
<organism evidence="1 2">
    <name type="scientific">Rossellomorea vietnamensis</name>
    <dbReference type="NCBI Taxonomy" id="218284"/>
    <lineage>
        <taxon>Bacteria</taxon>
        <taxon>Bacillati</taxon>
        <taxon>Bacillota</taxon>
        <taxon>Bacilli</taxon>
        <taxon>Bacillales</taxon>
        <taxon>Bacillaceae</taxon>
        <taxon>Rossellomorea</taxon>
    </lineage>
</organism>